<reference evidence="2" key="1">
    <citation type="submission" date="2020-03" db="EMBL/GenBank/DDBJ databases">
        <authorList>
            <person name="Weist P."/>
        </authorList>
    </citation>
    <scope>NUCLEOTIDE SEQUENCE</scope>
</reference>
<evidence type="ECO:0000313" key="3">
    <source>
        <dbReference type="Proteomes" id="UP001153269"/>
    </source>
</evidence>
<accession>A0A9N7UK68</accession>
<name>A0A9N7UK68_PLEPL</name>
<feature type="region of interest" description="Disordered" evidence="1">
    <location>
        <begin position="58"/>
        <end position="100"/>
    </location>
</feature>
<dbReference type="Proteomes" id="UP001153269">
    <property type="component" value="Unassembled WGS sequence"/>
</dbReference>
<evidence type="ECO:0000313" key="2">
    <source>
        <dbReference type="EMBL" id="CAB1431578.1"/>
    </source>
</evidence>
<dbReference type="AlphaFoldDB" id="A0A9N7UK68"/>
<organism evidence="2 3">
    <name type="scientific">Pleuronectes platessa</name>
    <name type="common">European plaice</name>
    <dbReference type="NCBI Taxonomy" id="8262"/>
    <lineage>
        <taxon>Eukaryota</taxon>
        <taxon>Metazoa</taxon>
        <taxon>Chordata</taxon>
        <taxon>Craniata</taxon>
        <taxon>Vertebrata</taxon>
        <taxon>Euteleostomi</taxon>
        <taxon>Actinopterygii</taxon>
        <taxon>Neopterygii</taxon>
        <taxon>Teleostei</taxon>
        <taxon>Neoteleostei</taxon>
        <taxon>Acanthomorphata</taxon>
        <taxon>Carangaria</taxon>
        <taxon>Pleuronectiformes</taxon>
        <taxon>Pleuronectoidei</taxon>
        <taxon>Pleuronectidae</taxon>
        <taxon>Pleuronectes</taxon>
    </lineage>
</organism>
<dbReference type="EMBL" id="CADEAL010001349">
    <property type="protein sequence ID" value="CAB1431578.1"/>
    <property type="molecule type" value="Genomic_DNA"/>
</dbReference>
<proteinExistence type="predicted"/>
<evidence type="ECO:0000256" key="1">
    <source>
        <dbReference type="SAM" id="MobiDB-lite"/>
    </source>
</evidence>
<protein>
    <submittedName>
        <fullName evidence="2">Uncharacterized protein</fullName>
    </submittedName>
</protein>
<gene>
    <name evidence="2" type="ORF">PLEPLA_LOCUS19635</name>
</gene>
<sequence>MRCSRSGVQPEEIILTSEHHRLFTMKQTPPPLHADILSQLLGASRRVPPAVAVAEVIRDQSPPRFPRRRREVPPDEDLPVPHTEPPAARRGGRRSDCSPSRGTYHFVFIVDILSKGCLTKGLTFN</sequence>
<comment type="caution">
    <text evidence="2">The sequence shown here is derived from an EMBL/GenBank/DDBJ whole genome shotgun (WGS) entry which is preliminary data.</text>
</comment>
<keyword evidence="3" id="KW-1185">Reference proteome</keyword>